<dbReference type="EMBL" id="OZ026884">
    <property type="protein sequence ID" value="CAL1240614.1"/>
    <property type="molecule type" value="Genomic_DNA"/>
</dbReference>
<gene>
    <name evidence="1" type="ORF">MECH1_V1_1838</name>
</gene>
<accession>A0ABM9NJ13</accession>
<sequence length="62" mass="7387">MLAFFHLNHISYIARIHSNFHHYNNLPQDSFFHLTLMHKPNLSQYNPMTGVPIHDMIIYLPP</sequence>
<evidence type="ECO:0000313" key="2">
    <source>
        <dbReference type="Proteomes" id="UP001497493"/>
    </source>
</evidence>
<dbReference type="Proteomes" id="UP001497493">
    <property type="component" value="Chromosome"/>
</dbReference>
<proteinExistence type="predicted"/>
<evidence type="ECO:0000313" key="1">
    <source>
        <dbReference type="EMBL" id="CAL1240614.1"/>
    </source>
</evidence>
<reference evidence="1 2" key="1">
    <citation type="submission" date="2024-04" db="EMBL/GenBank/DDBJ databases">
        <authorList>
            <person name="Cremers G."/>
        </authorList>
    </citation>
    <scope>NUCLEOTIDE SEQUENCE [LARGE SCALE GENOMIC DNA]</scope>
    <source>
        <strain evidence="1">MeCH1-AG</strain>
    </source>
</reference>
<keyword evidence="2" id="KW-1185">Reference proteome</keyword>
<name>A0ABM9NJ13_9GAMM</name>
<organism evidence="1 2">
    <name type="scientific">Candidatus Methylocalor cossyra</name>
    <dbReference type="NCBI Taxonomy" id="3108543"/>
    <lineage>
        <taxon>Bacteria</taxon>
        <taxon>Pseudomonadati</taxon>
        <taxon>Pseudomonadota</taxon>
        <taxon>Gammaproteobacteria</taxon>
        <taxon>Methylococcales</taxon>
        <taxon>Methylococcaceae</taxon>
        <taxon>Candidatus Methylocalor</taxon>
    </lineage>
</organism>
<protein>
    <submittedName>
        <fullName evidence="1">Uncharacterized protein</fullName>
    </submittedName>
</protein>